<accession>A0A916XST1</accession>
<evidence type="ECO:0000256" key="9">
    <source>
        <dbReference type="SAM" id="MobiDB-lite"/>
    </source>
</evidence>
<feature type="compositionally biased region" description="Basic and acidic residues" evidence="9">
    <location>
        <begin position="303"/>
        <end position="336"/>
    </location>
</feature>
<organism evidence="13 14">
    <name type="scientific">Aureimonas glaciei</name>
    <dbReference type="NCBI Taxonomy" id="1776957"/>
    <lineage>
        <taxon>Bacteria</taxon>
        <taxon>Pseudomonadati</taxon>
        <taxon>Pseudomonadota</taxon>
        <taxon>Alphaproteobacteria</taxon>
        <taxon>Hyphomicrobiales</taxon>
        <taxon>Aurantimonadaceae</taxon>
        <taxon>Aureimonas</taxon>
    </lineage>
</organism>
<dbReference type="InterPro" id="IPR002524">
    <property type="entry name" value="Cation_efflux"/>
</dbReference>
<evidence type="ECO:0000256" key="6">
    <source>
        <dbReference type="ARBA" id="ARBA00022989"/>
    </source>
</evidence>
<feature type="transmembrane region" description="Helical" evidence="10">
    <location>
        <begin position="161"/>
        <end position="188"/>
    </location>
</feature>
<gene>
    <name evidence="13" type="ORF">GCM10011335_05520</name>
</gene>
<keyword evidence="14" id="KW-1185">Reference proteome</keyword>
<evidence type="ECO:0000256" key="2">
    <source>
        <dbReference type="ARBA" id="ARBA00008873"/>
    </source>
</evidence>
<dbReference type="Pfam" id="PF01545">
    <property type="entry name" value="Cation_efflux"/>
    <property type="match status" value="1"/>
</dbReference>
<keyword evidence="6 10" id="KW-1133">Transmembrane helix</keyword>
<evidence type="ECO:0000259" key="12">
    <source>
        <dbReference type="Pfam" id="PF16916"/>
    </source>
</evidence>
<evidence type="ECO:0000256" key="4">
    <source>
        <dbReference type="ARBA" id="ARBA00022692"/>
    </source>
</evidence>
<dbReference type="SUPFAM" id="SSF160240">
    <property type="entry name" value="Cation efflux protein cytoplasmic domain-like"/>
    <property type="match status" value="1"/>
</dbReference>
<dbReference type="Gene3D" id="1.20.1510.10">
    <property type="entry name" value="Cation efflux protein transmembrane domain"/>
    <property type="match status" value="1"/>
</dbReference>
<evidence type="ECO:0000256" key="10">
    <source>
        <dbReference type="SAM" id="Phobius"/>
    </source>
</evidence>
<comment type="caution">
    <text evidence="13">The sequence shown here is derived from an EMBL/GenBank/DDBJ whole genome shotgun (WGS) entry which is preliminary data.</text>
</comment>
<evidence type="ECO:0000256" key="8">
    <source>
        <dbReference type="ARBA" id="ARBA00023136"/>
    </source>
</evidence>
<dbReference type="InterPro" id="IPR058533">
    <property type="entry name" value="Cation_efflux_TM"/>
</dbReference>
<keyword evidence="4 10" id="KW-0812">Transmembrane</keyword>
<keyword evidence="7" id="KW-0406">Ion transport</keyword>
<dbReference type="Proteomes" id="UP000613160">
    <property type="component" value="Unassembled WGS sequence"/>
</dbReference>
<feature type="transmembrane region" description="Helical" evidence="10">
    <location>
        <begin position="54"/>
        <end position="75"/>
    </location>
</feature>
<keyword evidence="3" id="KW-0813">Transport</keyword>
<feature type="domain" description="Cation efflux protein transmembrane" evidence="11">
    <location>
        <begin position="29"/>
        <end position="219"/>
    </location>
</feature>
<evidence type="ECO:0000256" key="5">
    <source>
        <dbReference type="ARBA" id="ARBA00022906"/>
    </source>
</evidence>
<sequence length="365" mass="38503">MAMTAHSHAPGAAHDDHDHAGHASEKRLIWAAALTGGFMLAEIAGGLISGSLALLADAGHMFVDFAGLSLALFAMRLARRPADAKRSYGYDRFQILVAYSNGLILFGIAIFIAVEAWRRLSEPVEILGGPMLAVAVGGLLVNIAAFLVLHGGDREDLNMRGALLHVAGDLLGSVAAIAASLVILISGWMPIDPILSVLVAVLILGNAYGLVRASGHILLEGTPKGLDSAEVGPHLAAIPGVVDIHHVHLWAITPKRRAATLHARIADHAEPAGIVRSIKREMATRFAIDHVTVEIEHDACADRAGHNGHAHDHDHDHDHDNAADHAHDHPHEHGRTDPAGPGAGASARQSADHHDHPSRPLGAHL</sequence>
<dbReference type="PANTHER" id="PTHR11562">
    <property type="entry name" value="CATION EFFLUX PROTEIN/ ZINC TRANSPORTER"/>
    <property type="match status" value="1"/>
</dbReference>
<evidence type="ECO:0000259" key="11">
    <source>
        <dbReference type="Pfam" id="PF01545"/>
    </source>
</evidence>
<keyword evidence="5" id="KW-0864">Zinc transport</keyword>
<feature type="transmembrane region" description="Helical" evidence="10">
    <location>
        <begin position="126"/>
        <end position="149"/>
    </location>
</feature>
<comment type="similarity">
    <text evidence="2">Belongs to the cation diffusion facilitator (CDF) transporter (TC 2.A.4) family. SLC30A subfamily.</text>
</comment>
<evidence type="ECO:0000313" key="14">
    <source>
        <dbReference type="Proteomes" id="UP000613160"/>
    </source>
</evidence>
<dbReference type="GO" id="GO:0005385">
    <property type="term" value="F:zinc ion transmembrane transporter activity"/>
    <property type="evidence" value="ECO:0007669"/>
    <property type="project" value="TreeGrafter"/>
</dbReference>
<evidence type="ECO:0000256" key="3">
    <source>
        <dbReference type="ARBA" id="ARBA00022448"/>
    </source>
</evidence>
<dbReference type="InterPro" id="IPR050681">
    <property type="entry name" value="CDF/SLC30A"/>
</dbReference>
<feature type="transmembrane region" description="Helical" evidence="10">
    <location>
        <begin position="28"/>
        <end position="48"/>
    </location>
</feature>
<reference evidence="13" key="2">
    <citation type="submission" date="2020-09" db="EMBL/GenBank/DDBJ databases">
        <authorList>
            <person name="Sun Q."/>
            <person name="Zhou Y."/>
        </authorList>
    </citation>
    <scope>NUCLEOTIDE SEQUENCE</scope>
    <source>
        <strain evidence="13">CGMCC 1.15493</strain>
    </source>
</reference>
<dbReference type="InterPro" id="IPR027469">
    <property type="entry name" value="Cation_efflux_TMD_sf"/>
</dbReference>
<keyword evidence="5" id="KW-0862">Zinc</keyword>
<feature type="domain" description="Cation efflux protein cytoplasmic" evidence="12">
    <location>
        <begin position="226"/>
        <end position="297"/>
    </location>
</feature>
<dbReference type="SUPFAM" id="SSF161111">
    <property type="entry name" value="Cation efflux protein transmembrane domain-like"/>
    <property type="match status" value="1"/>
</dbReference>
<dbReference type="AlphaFoldDB" id="A0A916XST1"/>
<feature type="transmembrane region" description="Helical" evidence="10">
    <location>
        <begin position="96"/>
        <end position="114"/>
    </location>
</feature>
<evidence type="ECO:0000256" key="1">
    <source>
        <dbReference type="ARBA" id="ARBA00004141"/>
    </source>
</evidence>
<comment type="subcellular location">
    <subcellularLocation>
        <location evidence="1">Membrane</location>
        <topology evidence="1">Multi-pass membrane protein</topology>
    </subcellularLocation>
</comment>
<dbReference type="EMBL" id="BMJJ01000001">
    <property type="protein sequence ID" value="GGD05499.1"/>
    <property type="molecule type" value="Genomic_DNA"/>
</dbReference>
<dbReference type="InterPro" id="IPR036837">
    <property type="entry name" value="Cation_efflux_CTD_sf"/>
</dbReference>
<protein>
    <submittedName>
        <fullName evidence="13">Zinc transporter ZitB</fullName>
    </submittedName>
</protein>
<evidence type="ECO:0000313" key="13">
    <source>
        <dbReference type="EMBL" id="GGD05499.1"/>
    </source>
</evidence>
<dbReference type="PANTHER" id="PTHR11562:SF17">
    <property type="entry name" value="RE54080P-RELATED"/>
    <property type="match status" value="1"/>
</dbReference>
<keyword evidence="8 10" id="KW-0472">Membrane</keyword>
<feature type="region of interest" description="Disordered" evidence="9">
    <location>
        <begin position="303"/>
        <end position="365"/>
    </location>
</feature>
<dbReference type="Pfam" id="PF16916">
    <property type="entry name" value="ZT_dimer"/>
    <property type="match status" value="1"/>
</dbReference>
<dbReference type="GO" id="GO:0005886">
    <property type="term" value="C:plasma membrane"/>
    <property type="evidence" value="ECO:0007669"/>
    <property type="project" value="TreeGrafter"/>
</dbReference>
<reference evidence="13" key="1">
    <citation type="journal article" date="2014" name="Int. J. Syst. Evol. Microbiol.">
        <title>Complete genome sequence of Corynebacterium casei LMG S-19264T (=DSM 44701T), isolated from a smear-ripened cheese.</title>
        <authorList>
            <consortium name="US DOE Joint Genome Institute (JGI-PGF)"/>
            <person name="Walter F."/>
            <person name="Albersmeier A."/>
            <person name="Kalinowski J."/>
            <person name="Ruckert C."/>
        </authorList>
    </citation>
    <scope>NUCLEOTIDE SEQUENCE</scope>
    <source>
        <strain evidence="13">CGMCC 1.15493</strain>
    </source>
</reference>
<dbReference type="NCBIfam" id="TIGR01297">
    <property type="entry name" value="CDF"/>
    <property type="match status" value="1"/>
</dbReference>
<feature type="transmembrane region" description="Helical" evidence="10">
    <location>
        <begin position="194"/>
        <end position="211"/>
    </location>
</feature>
<dbReference type="InterPro" id="IPR027470">
    <property type="entry name" value="Cation_efflux_CTD"/>
</dbReference>
<evidence type="ECO:0000256" key="7">
    <source>
        <dbReference type="ARBA" id="ARBA00023065"/>
    </source>
</evidence>
<proteinExistence type="inferred from homology"/>
<name>A0A916XST1_9HYPH</name>